<keyword evidence="6" id="KW-0411">Iron-sulfur</keyword>
<dbReference type="PANTHER" id="PTHR42836">
    <property type="entry name" value="7-CARBOXY-7-DEAZAGUANINE SYNTHASE"/>
    <property type="match status" value="1"/>
</dbReference>
<dbReference type="GO" id="GO:0016829">
    <property type="term" value="F:lyase activity"/>
    <property type="evidence" value="ECO:0007669"/>
    <property type="project" value="UniProtKB-KW"/>
</dbReference>
<organism evidence="9 10">
    <name type="scientific">Pseudomonas phage MiCath</name>
    <dbReference type="NCBI Taxonomy" id="3003729"/>
    <lineage>
        <taxon>Viruses</taxon>
        <taxon>Duplodnaviria</taxon>
        <taxon>Heunggongvirae</taxon>
        <taxon>Uroviricota</taxon>
        <taxon>Caudoviricetes</taxon>
        <taxon>Queuovirinae</taxon>
        <taxon>Micathvirus</taxon>
        <taxon>Micathvirus micath</taxon>
    </lineage>
</organism>
<accession>A0AAF0AEZ8</accession>
<evidence type="ECO:0000256" key="7">
    <source>
        <dbReference type="ARBA" id="ARBA00023239"/>
    </source>
</evidence>
<keyword evidence="2" id="KW-0949">S-adenosyl-L-methionine</keyword>
<evidence type="ECO:0000256" key="2">
    <source>
        <dbReference type="ARBA" id="ARBA00022691"/>
    </source>
</evidence>
<dbReference type="PIRSF" id="PIRSF000370">
    <property type="entry name" value="QueE"/>
    <property type="match status" value="1"/>
</dbReference>
<reference evidence="9" key="1">
    <citation type="submission" date="2022-11" db="EMBL/GenBank/DDBJ databases">
        <authorList>
            <person name="Jaryenneh J.D."/>
            <person name="Schoeniger J.S."/>
            <person name="Mageeney C.M."/>
        </authorList>
    </citation>
    <scope>NUCLEOTIDE SEQUENCE</scope>
</reference>
<keyword evidence="1" id="KW-0004">4Fe-4S</keyword>
<proteinExistence type="inferred from homology"/>
<feature type="domain" description="Radical SAM core" evidence="8">
    <location>
        <begin position="43"/>
        <end position="121"/>
    </location>
</feature>
<evidence type="ECO:0000313" key="9">
    <source>
        <dbReference type="EMBL" id="WAX22406.1"/>
    </source>
</evidence>
<evidence type="ECO:0000256" key="6">
    <source>
        <dbReference type="ARBA" id="ARBA00023014"/>
    </source>
</evidence>
<dbReference type="HAMAP" id="MF_00917">
    <property type="entry name" value="QueE"/>
    <property type="match status" value="1"/>
</dbReference>
<keyword evidence="7" id="KW-0456">Lyase</keyword>
<dbReference type="EMBL" id="OP882271">
    <property type="protein sequence ID" value="WAX22406.1"/>
    <property type="molecule type" value="Genomic_DNA"/>
</dbReference>
<protein>
    <submittedName>
        <fullName evidence="9">Queuosine biosynthesis protein</fullName>
    </submittedName>
</protein>
<evidence type="ECO:0000256" key="4">
    <source>
        <dbReference type="ARBA" id="ARBA00022842"/>
    </source>
</evidence>
<dbReference type="InterPro" id="IPR024924">
    <property type="entry name" value="7-CO-7-deazaguanine_synth-like"/>
</dbReference>
<name>A0AAF0AEZ8_9CAUD</name>
<keyword evidence="4" id="KW-0460">Magnesium</keyword>
<evidence type="ECO:0000256" key="1">
    <source>
        <dbReference type="ARBA" id="ARBA00022485"/>
    </source>
</evidence>
<evidence type="ECO:0000256" key="3">
    <source>
        <dbReference type="ARBA" id="ARBA00022723"/>
    </source>
</evidence>
<dbReference type="KEGG" id="vg:79412968"/>
<dbReference type="InterPro" id="IPR007197">
    <property type="entry name" value="rSAM"/>
</dbReference>
<dbReference type="SFLD" id="SFLDS00029">
    <property type="entry name" value="Radical_SAM"/>
    <property type="match status" value="1"/>
</dbReference>
<keyword evidence="10" id="KW-1185">Reference proteome</keyword>
<evidence type="ECO:0000259" key="8">
    <source>
        <dbReference type="Pfam" id="PF04055"/>
    </source>
</evidence>
<evidence type="ECO:0000256" key="5">
    <source>
        <dbReference type="ARBA" id="ARBA00023004"/>
    </source>
</evidence>
<dbReference type="GeneID" id="79412968"/>
<sequence length="244" mass="26634">MNQQPISKRHMGDGLSLLVHSVFQTIQGEGPYCGMPAVFLRLAGCNLQCPDCDTEYTEGATTRGVFELADAVMAQTQDANFKAELVVITGGEPFRQNLSKLILELCSRGVQVQIESNGTLPPSSDGDVMWLYTDNPHRFPKHCVVVCSPKTGRVNPSTAHIACCYKYVLTAGDVDLTDGLPLHALGHPASPKLARPPVGTPIYLQPADHKDEALNAANLRQCVDSCMRHGYRLQLQVHKIIDVE</sequence>
<dbReference type="InterPro" id="IPR058240">
    <property type="entry name" value="rSAM_sf"/>
</dbReference>
<dbReference type="GO" id="GO:0046872">
    <property type="term" value="F:metal ion binding"/>
    <property type="evidence" value="ECO:0007669"/>
    <property type="project" value="UniProtKB-KW"/>
</dbReference>
<dbReference type="RefSeq" id="YP_010719828.1">
    <property type="nucleotide sequence ID" value="NC_072502.1"/>
</dbReference>
<dbReference type="Proteomes" id="UP001211688">
    <property type="component" value="Segment"/>
</dbReference>
<evidence type="ECO:0000313" key="10">
    <source>
        <dbReference type="Proteomes" id="UP001211688"/>
    </source>
</evidence>
<dbReference type="GO" id="GO:0051539">
    <property type="term" value="F:4 iron, 4 sulfur cluster binding"/>
    <property type="evidence" value="ECO:0007669"/>
    <property type="project" value="UniProtKB-KW"/>
</dbReference>
<keyword evidence="3" id="KW-0479">Metal-binding</keyword>
<dbReference type="SUPFAM" id="SSF102114">
    <property type="entry name" value="Radical SAM enzymes"/>
    <property type="match status" value="1"/>
</dbReference>
<dbReference type="InterPro" id="IPR013785">
    <property type="entry name" value="Aldolase_TIM"/>
</dbReference>
<dbReference type="Gene3D" id="3.20.20.70">
    <property type="entry name" value="Aldolase class I"/>
    <property type="match status" value="1"/>
</dbReference>
<dbReference type="Pfam" id="PF04055">
    <property type="entry name" value="Radical_SAM"/>
    <property type="match status" value="1"/>
</dbReference>
<dbReference type="PANTHER" id="PTHR42836:SF1">
    <property type="entry name" value="7-CARBOXY-7-DEAZAGUANINE SYNTHASE"/>
    <property type="match status" value="1"/>
</dbReference>
<keyword evidence="5" id="KW-0408">Iron</keyword>